<dbReference type="UniPathway" id="UPA00359">
    <property type="reaction ID" value="UER00482"/>
</dbReference>
<dbReference type="Pfam" id="PF02606">
    <property type="entry name" value="LpxK"/>
    <property type="match status" value="1"/>
</dbReference>
<gene>
    <name evidence="13" type="primary">lpxK</name>
    <name evidence="14" type="ORF">DFQ15_102155</name>
</gene>
<dbReference type="EMBL" id="QJTC01000002">
    <property type="protein sequence ID" value="PYE79422.1"/>
    <property type="molecule type" value="Genomic_DNA"/>
</dbReference>
<comment type="pathway">
    <text evidence="2 13">Glycolipid biosynthesis; lipid IV(A) biosynthesis; lipid IV(A) from (3R)-3-hydroxytetradecanoyl-[acyl-carrier-protein] and UDP-N-acetyl-alpha-D-glucosamine: step 6/6.</text>
</comment>
<organism evidence="14 15">
    <name type="scientific">Xylophilus ampelinus</name>
    <dbReference type="NCBI Taxonomy" id="54067"/>
    <lineage>
        <taxon>Bacteria</taxon>
        <taxon>Pseudomonadati</taxon>
        <taxon>Pseudomonadota</taxon>
        <taxon>Betaproteobacteria</taxon>
        <taxon>Burkholderiales</taxon>
        <taxon>Xylophilus</taxon>
    </lineage>
</organism>
<keyword evidence="15" id="KW-1185">Reference proteome</keyword>
<dbReference type="GO" id="GO:0005886">
    <property type="term" value="C:plasma membrane"/>
    <property type="evidence" value="ECO:0007669"/>
    <property type="project" value="TreeGrafter"/>
</dbReference>
<dbReference type="EC" id="2.7.1.130" evidence="3 13"/>
<proteinExistence type="inferred from homology"/>
<dbReference type="HAMAP" id="MF_00409">
    <property type="entry name" value="LpxK"/>
    <property type="match status" value="1"/>
</dbReference>
<evidence type="ECO:0000256" key="5">
    <source>
        <dbReference type="ARBA" id="ARBA00022516"/>
    </source>
</evidence>
<comment type="caution">
    <text evidence="14">The sequence shown here is derived from an EMBL/GenBank/DDBJ whole genome shotgun (WGS) entry which is preliminary data.</text>
</comment>
<comment type="function">
    <text evidence="1 13">Transfers the gamma-phosphate of ATP to the 4'-position of a tetraacyldisaccharide 1-phosphate intermediate (termed DS-1-P) to form tetraacyldisaccharide 1,4'-bis-phosphate (lipid IVA).</text>
</comment>
<evidence type="ECO:0000313" key="14">
    <source>
        <dbReference type="EMBL" id="PYE79422.1"/>
    </source>
</evidence>
<dbReference type="InterPro" id="IPR027417">
    <property type="entry name" value="P-loop_NTPase"/>
</dbReference>
<sequence>MTPGGGLRERLQDAWLKRGPLAWSLRPASWVYRALWNLRLAAYRRGWRRTERVGVPLIVVGNVVAGGAGKTPTVIAVVEHLQRRGLRVGVVSRGYGRALAAAAQDDIRAVLPQDLPQVVGDEPLLIRRRTGAPVFVGSRRAATARRLLAAHPEVQLIVCDDGLQHLALGRDIEICVFDDRGVGNGWPLPAGPLREPWPRPVDLVLHTGTRPAFAGYRGARRLADHALQSDGTVLPLTALAGVALHAVAGIARPEAFFSMLRDRGLAVAQATALPDHYHFDSWRPASDAGQRLVCTEKDAPKLWQAAPDALAVPLVFVPEPAFLASLDERVDARLARLSSPAHDAAQGKP</sequence>
<evidence type="ECO:0000313" key="15">
    <source>
        <dbReference type="Proteomes" id="UP000247540"/>
    </source>
</evidence>
<evidence type="ECO:0000256" key="11">
    <source>
        <dbReference type="ARBA" id="ARBA00023098"/>
    </source>
</evidence>
<dbReference type="SUPFAM" id="SSF52540">
    <property type="entry name" value="P-loop containing nucleoside triphosphate hydrolases"/>
    <property type="match status" value="1"/>
</dbReference>
<dbReference type="PANTHER" id="PTHR42724">
    <property type="entry name" value="TETRAACYLDISACCHARIDE 4'-KINASE"/>
    <property type="match status" value="1"/>
</dbReference>
<evidence type="ECO:0000256" key="4">
    <source>
        <dbReference type="ARBA" id="ARBA00016436"/>
    </source>
</evidence>
<dbReference type="GO" id="GO:0009245">
    <property type="term" value="P:lipid A biosynthetic process"/>
    <property type="evidence" value="ECO:0007669"/>
    <property type="project" value="UniProtKB-UniRule"/>
</dbReference>
<keyword evidence="8 13" id="KW-0547">Nucleotide-binding</keyword>
<keyword evidence="5 13" id="KW-0444">Lipid biosynthesis</keyword>
<evidence type="ECO:0000256" key="1">
    <source>
        <dbReference type="ARBA" id="ARBA00002274"/>
    </source>
</evidence>
<dbReference type="Proteomes" id="UP000247540">
    <property type="component" value="Unassembled WGS sequence"/>
</dbReference>
<evidence type="ECO:0000256" key="9">
    <source>
        <dbReference type="ARBA" id="ARBA00022777"/>
    </source>
</evidence>
<evidence type="ECO:0000256" key="10">
    <source>
        <dbReference type="ARBA" id="ARBA00022840"/>
    </source>
</evidence>
<dbReference type="NCBIfam" id="TIGR00682">
    <property type="entry name" value="lpxK"/>
    <property type="match status" value="1"/>
</dbReference>
<dbReference type="RefSeq" id="WP_110464390.1">
    <property type="nucleotide sequence ID" value="NZ_JAMOFZ010000001.1"/>
</dbReference>
<accession>A0A318SPR7</accession>
<evidence type="ECO:0000256" key="6">
    <source>
        <dbReference type="ARBA" id="ARBA00022556"/>
    </source>
</evidence>
<evidence type="ECO:0000256" key="13">
    <source>
        <dbReference type="HAMAP-Rule" id="MF_00409"/>
    </source>
</evidence>
<name>A0A318SPR7_9BURK</name>
<dbReference type="GO" id="GO:0009029">
    <property type="term" value="F:lipid-A 4'-kinase activity"/>
    <property type="evidence" value="ECO:0007669"/>
    <property type="project" value="UniProtKB-UniRule"/>
</dbReference>
<comment type="similarity">
    <text evidence="13">Belongs to the LpxK family.</text>
</comment>
<keyword evidence="11 13" id="KW-0443">Lipid metabolism</keyword>
<evidence type="ECO:0000256" key="3">
    <source>
        <dbReference type="ARBA" id="ARBA00012071"/>
    </source>
</evidence>
<protein>
    <recommendedName>
        <fullName evidence="4 13">Tetraacyldisaccharide 4'-kinase</fullName>
        <ecNumber evidence="3 13">2.7.1.130</ecNumber>
    </recommendedName>
    <alternativeName>
        <fullName evidence="12 13">Lipid A 4'-kinase</fullName>
    </alternativeName>
</protein>
<evidence type="ECO:0000256" key="2">
    <source>
        <dbReference type="ARBA" id="ARBA00004870"/>
    </source>
</evidence>
<comment type="catalytic activity">
    <reaction evidence="13">
        <text>a lipid A disaccharide + ATP = a lipid IVA + ADP + H(+)</text>
        <dbReference type="Rhea" id="RHEA:67840"/>
        <dbReference type="ChEBI" id="CHEBI:15378"/>
        <dbReference type="ChEBI" id="CHEBI:30616"/>
        <dbReference type="ChEBI" id="CHEBI:176343"/>
        <dbReference type="ChEBI" id="CHEBI:176425"/>
        <dbReference type="ChEBI" id="CHEBI:456216"/>
        <dbReference type="EC" id="2.7.1.130"/>
    </reaction>
</comment>
<dbReference type="AlphaFoldDB" id="A0A318SPR7"/>
<dbReference type="GO" id="GO:0005524">
    <property type="term" value="F:ATP binding"/>
    <property type="evidence" value="ECO:0007669"/>
    <property type="project" value="UniProtKB-UniRule"/>
</dbReference>
<evidence type="ECO:0000256" key="12">
    <source>
        <dbReference type="ARBA" id="ARBA00029757"/>
    </source>
</evidence>
<reference evidence="14 15" key="1">
    <citation type="submission" date="2018-06" db="EMBL/GenBank/DDBJ databases">
        <title>Genomic Encyclopedia of Type Strains, Phase III (KMG-III): the genomes of soil and plant-associated and newly described type strains.</title>
        <authorList>
            <person name="Whitman W."/>
        </authorList>
    </citation>
    <scope>NUCLEOTIDE SEQUENCE [LARGE SCALE GENOMIC DNA]</scope>
    <source>
        <strain evidence="14 15">CECT 7646</strain>
    </source>
</reference>
<dbReference type="InterPro" id="IPR003758">
    <property type="entry name" value="LpxK"/>
</dbReference>
<dbReference type="GO" id="GO:0009244">
    <property type="term" value="P:lipopolysaccharide core region biosynthetic process"/>
    <property type="evidence" value="ECO:0007669"/>
    <property type="project" value="TreeGrafter"/>
</dbReference>
<keyword evidence="9 13" id="KW-0418">Kinase</keyword>
<dbReference type="PANTHER" id="PTHR42724:SF1">
    <property type="entry name" value="TETRAACYLDISACCHARIDE 4'-KINASE, MITOCHONDRIAL-RELATED"/>
    <property type="match status" value="1"/>
</dbReference>
<keyword evidence="7 13" id="KW-0808">Transferase</keyword>
<keyword evidence="6 13" id="KW-0441">Lipid A biosynthesis</keyword>
<keyword evidence="10 13" id="KW-0067">ATP-binding</keyword>
<feature type="binding site" evidence="13">
    <location>
        <begin position="64"/>
        <end position="71"/>
    </location>
    <ligand>
        <name>ATP</name>
        <dbReference type="ChEBI" id="CHEBI:30616"/>
    </ligand>
</feature>
<evidence type="ECO:0000256" key="7">
    <source>
        <dbReference type="ARBA" id="ARBA00022679"/>
    </source>
</evidence>
<evidence type="ECO:0000256" key="8">
    <source>
        <dbReference type="ARBA" id="ARBA00022741"/>
    </source>
</evidence>
<dbReference type="OrthoDB" id="9766423at2"/>